<accession>A0ABT0P5M9</accession>
<dbReference type="EMBL" id="JAMCCK010000121">
    <property type="protein sequence ID" value="MCL3999048.1"/>
    <property type="molecule type" value="Genomic_DNA"/>
</dbReference>
<protein>
    <submittedName>
        <fullName evidence="1">Uncharacterized protein</fullName>
    </submittedName>
</protein>
<evidence type="ECO:0000313" key="1">
    <source>
        <dbReference type="EMBL" id="MCL3999048.1"/>
    </source>
</evidence>
<organism evidence="1 2">
    <name type="scientific">Streptomyces lavenduligriseus</name>
    <dbReference type="NCBI Taxonomy" id="67315"/>
    <lineage>
        <taxon>Bacteria</taxon>
        <taxon>Bacillati</taxon>
        <taxon>Actinomycetota</taxon>
        <taxon>Actinomycetes</taxon>
        <taxon>Kitasatosporales</taxon>
        <taxon>Streptomycetaceae</taxon>
        <taxon>Streptomyces</taxon>
    </lineage>
</organism>
<gene>
    <name evidence="1" type="ORF">M4438_37120</name>
</gene>
<sequence>MAALGGAAVGAGATFAGGYLSRREDRRSRHVDAQRQALIDFLKAVRKLRAALLHGHEADEGVSAVSAAWLELSVVVPPAMREQAEALYATALQIDKVARIISEFQNVIDTIRRLDAEEMPPSPDPETGVLPWSRGAVAINALHIYMSYSSPTEEIRKALAPFERKLPPGIVEKLAKAAMKPDAARAALDSHGEDLTISLEKFENELNAWVNGRRNS</sequence>
<dbReference type="RefSeq" id="WP_249493579.1">
    <property type="nucleotide sequence ID" value="NZ_JAMCCK010000121.1"/>
</dbReference>
<dbReference type="Proteomes" id="UP001202052">
    <property type="component" value="Unassembled WGS sequence"/>
</dbReference>
<proteinExistence type="predicted"/>
<evidence type="ECO:0000313" key="2">
    <source>
        <dbReference type="Proteomes" id="UP001202052"/>
    </source>
</evidence>
<name>A0ABT0P5M9_9ACTN</name>
<keyword evidence="2" id="KW-1185">Reference proteome</keyword>
<reference evidence="1 2" key="1">
    <citation type="submission" date="2022-05" db="EMBL/GenBank/DDBJ databases">
        <title>Genome Resource of Streptomyces lavenduligriseus GA1-1, a Strain with Broad-Spectrum Antifungal Activity against Phytopathogenic Fungi.</title>
        <authorList>
            <person name="Qi D."/>
        </authorList>
    </citation>
    <scope>NUCLEOTIDE SEQUENCE [LARGE SCALE GENOMIC DNA]</scope>
    <source>
        <strain evidence="1 2">GA1-1</strain>
    </source>
</reference>
<comment type="caution">
    <text evidence="1">The sequence shown here is derived from an EMBL/GenBank/DDBJ whole genome shotgun (WGS) entry which is preliminary data.</text>
</comment>